<dbReference type="Proteomes" id="UP000655751">
    <property type="component" value="Unassembled WGS sequence"/>
</dbReference>
<dbReference type="InterPro" id="IPR052336">
    <property type="entry name" value="MlaD_Phospholipid_Transporter"/>
</dbReference>
<accession>A0A931IFB4</accession>
<evidence type="ECO:0000313" key="3">
    <source>
        <dbReference type="Proteomes" id="UP000655751"/>
    </source>
</evidence>
<dbReference type="Pfam" id="PF02470">
    <property type="entry name" value="MlaD"/>
    <property type="match status" value="1"/>
</dbReference>
<sequence>MPTYALPGSETGPRRARIIGATAVLVAVALTATTRLLPDSGRAEQFRLAMITEQVGAGITTGTDVRVDGVRVGTVTAITTDAPGRQRLDFTVARSELFDLTDAMSVDYAPSNLFGISALQLHSAPAGRPLTDGSVIDLTGRASERVRDVTLSSLLRSTGVLTDEVLTPTLTELLDMAARDLRGFTPLLQAIAATARAVTDTRRLPSSVLLEQFGSALAGSAPMITGGMGVLYSIYTNDYFADPEHITRYSRIWSDIQDQLLPAVTRTLRASRQYFADSLPVITLALDRISASVADPERAHDQLAELLDRLRAAFRDTPNGPTLATHVELDTVPGLAGPLAALLDRTHPEAGR</sequence>
<gene>
    <name evidence="2" type="ORF">IT779_30745</name>
</gene>
<keyword evidence="3" id="KW-1185">Reference proteome</keyword>
<dbReference type="RefSeq" id="WP_196152971.1">
    <property type="nucleotide sequence ID" value="NZ_JADMLG010000017.1"/>
</dbReference>
<comment type="caution">
    <text evidence="2">The sequence shown here is derived from an EMBL/GenBank/DDBJ whole genome shotgun (WGS) entry which is preliminary data.</text>
</comment>
<name>A0A931IFB4_9NOCA</name>
<dbReference type="EMBL" id="JADMLG010000017">
    <property type="protein sequence ID" value="MBH0780657.1"/>
    <property type="molecule type" value="Genomic_DNA"/>
</dbReference>
<dbReference type="AlphaFoldDB" id="A0A931IFB4"/>
<dbReference type="PANTHER" id="PTHR33371:SF4">
    <property type="entry name" value="INTERMEMBRANE PHOSPHOLIPID TRANSPORT SYSTEM BINDING PROTEIN MLAD"/>
    <property type="match status" value="1"/>
</dbReference>
<evidence type="ECO:0000259" key="1">
    <source>
        <dbReference type="Pfam" id="PF02470"/>
    </source>
</evidence>
<dbReference type="InterPro" id="IPR003399">
    <property type="entry name" value="Mce/MlaD"/>
</dbReference>
<organism evidence="2 3">
    <name type="scientific">Nocardia bovistercoris</name>
    <dbReference type="NCBI Taxonomy" id="2785916"/>
    <lineage>
        <taxon>Bacteria</taxon>
        <taxon>Bacillati</taxon>
        <taxon>Actinomycetota</taxon>
        <taxon>Actinomycetes</taxon>
        <taxon>Mycobacteriales</taxon>
        <taxon>Nocardiaceae</taxon>
        <taxon>Nocardia</taxon>
    </lineage>
</organism>
<dbReference type="PANTHER" id="PTHR33371">
    <property type="entry name" value="INTERMEMBRANE PHOSPHOLIPID TRANSPORT SYSTEM BINDING PROTEIN MLAD-RELATED"/>
    <property type="match status" value="1"/>
</dbReference>
<proteinExistence type="predicted"/>
<reference evidence="2" key="1">
    <citation type="submission" date="2020-11" db="EMBL/GenBank/DDBJ databases">
        <title>Nocardia NEAU-351.nov., a novel actinomycete isolated from the cow dung.</title>
        <authorList>
            <person name="Zhang X."/>
        </authorList>
    </citation>
    <scope>NUCLEOTIDE SEQUENCE</scope>
    <source>
        <strain evidence="2">NEAU-351</strain>
    </source>
</reference>
<protein>
    <submittedName>
        <fullName evidence="2">MCE family protein</fullName>
    </submittedName>
</protein>
<feature type="domain" description="Mce/MlaD" evidence="1">
    <location>
        <begin position="57"/>
        <end position="121"/>
    </location>
</feature>
<evidence type="ECO:0000313" key="2">
    <source>
        <dbReference type="EMBL" id="MBH0780657.1"/>
    </source>
</evidence>